<protein>
    <submittedName>
        <fullName evidence="7">UDPglucose--hexose-1-phosphate uridylyltransferase</fullName>
    </submittedName>
</protein>
<organism evidence="7 8">
    <name type="scientific">Thermoleophilum album</name>
    <dbReference type="NCBI Taxonomy" id="29539"/>
    <lineage>
        <taxon>Bacteria</taxon>
        <taxon>Bacillati</taxon>
        <taxon>Actinomycetota</taxon>
        <taxon>Thermoleophilia</taxon>
        <taxon>Thermoleophilales</taxon>
        <taxon>Thermoleophilaceae</taxon>
        <taxon>Thermoleophilum</taxon>
    </lineage>
</organism>
<dbReference type="GO" id="GO:0008270">
    <property type="term" value="F:zinc ion binding"/>
    <property type="evidence" value="ECO:0007669"/>
    <property type="project" value="InterPro"/>
</dbReference>
<proteinExistence type="predicted"/>
<keyword evidence="1 7" id="KW-0808">Transferase</keyword>
<dbReference type="STRING" id="29539.SAMN02745716_0717"/>
<sequence length="346" mass="37881">MRFDQRGAAAPPEVRIDPLSGLHVLIAHSRASRPGAWLTPGERDDEERLDTASDPFAEGNEQLTPPEIDADRVSGSAPNQPGWRVRVVPNKFPALTAPVADADASPLEEFGGRGEVDLFVSRPAFGAHEVIINSPRPVTSLADLSRDELARALTVWRRRIRAGRALGYPHLIVNEGRAAGASLPHTHAQLYVLPFVPAQVARERERFTAYFERTQGRNLLADLVQQEVRNGERLVAVDDECVAFCPFAARAPFHVVIAPRRPRPRFEDEDGPFAANLLAEVLDRLGSACGDKPPLNLFVRTAPDDATAFCWRLELLPRLAQPAGLELGAGVHCCPLAPEQAARLLR</sequence>
<evidence type="ECO:0000256" key="2">
    <source>
        <dbReference type="ARBA" id="ARBA00022695"/>
    </source>
</evidence>
<dbReference type="Proteomes" id="UP000222056">
    <property type="component" value="Unassembled WGS sequence"/>
</dbReference>
<feature type="domain" description="Galactose-1-phosphate uridyl transferase N-terminal" evidence="6">
    <location>
        <begin position="10"/>
        <end position="197"/>
    </location>
</feature>
<dbReference type="PANTHER" id="PTHR42763:SF2">
    <property type="entry name" value="ADP-GLUCOSE PHOSPHORYLASE"/>
    <property type="match status" value="1"/>
</dbReference>
<dbReference type="GO" id="GO:0006012">
    <property type="term" value="P:galactose metabolic process"/>
    <property type="evidence" value="ECO:0007669"/>
    <property type="project" value="InterPro"/>
</dbReference>
<dbReference type="SUPFAM" id="SSF54197">
    <property type="entry name" value="HIT-like"/>
    <property type="match status" value="2"/>
</dbReference>
<dbReference type="InterPro" id="IPR036265">
    <property type="entry name" value="HIT-like_sf"/>
</dbReference>
<dbReference type="Pfam" id="PF01087">
    <property type="entry name" value="GalP_UDP_transf"/>
    <property type="match status" value="1"/>
</dbReference>
<dbReference type="InterPro" id="IPR005849">
    <property type="entry name" value="GalP_Utransf_N"/>
</dbReference>
<evidence type="ECO:0000256" key="3">
    <source>
        <dbReference type="ARBA" id="ARBA00023277"/>
    </source>
</evidence>
<keyword evidence="2 7" id="KW-0548">Nucleotidyltransferase</keyword>
<feature type="region of interest" description="Disordered" evidence="5">
    <location>
        <begin position="55"/>
        <end position="82"/>
    </location>
</feature>
<evidence type="ECO:0000256" key="1">
    <source>
        <dbReference type="ARBA" id="ARBA00022679"/>
    </source>
</evidence>
<dbReference type="PIRSF" id="PIRSF000808">
    <property type="entry name" value="GalT"/>
    <property type="match status" value="1"/>
</dbReference>
<dbReference type="Gene3D" id="3.30.428.10">
    <property type="entry name" value="HIT-like"/>
    <property type="match status" value="2"/>
</dbReference>
<evidence type="ECO:0000259" key="6">
    <source>
        <dbReference type="Pfam" id="PF01087"/>
    </source>
</evidence>
<dbReference type="AlphaFoldDB" id="A0A1H6FKA1"/>
<reference evidence="8" key="1">
    <citation type="submission" date="2016-10" db="EMBL/GenBank/DDBJ databases">
        <authorList>
            <person name="Varghese N."/>
            <person name="Submissions S."/>
        </authorList>
    </citation>
    <scope>NUCLEOTIDE SEQUENCE [LARGE SCALE GENOMIC DNA]</scope>
    <source>
        <strain evidence="8">ATCC 35263</strain>
    </source>
</reference>
<dbReference type="OrthoDB" id="9769064at2"/>
<evidence type="ECO:0000256" key="5">
    <source>
        <dbReference type="SAM" id="MobiDB-lite"/>
    </source>
</evidence>
<keyword evidence="3" id="KW-0119">Carbohydrate metabolism</keyword>
<dbReference type="InterPro" id="IPR053177">
    <property type="entry name" value="ADP-glucose_phosphorylase"/>
</dbReference>
<evidence type="ECO:0000313" key="7">
    <source>
        <dbReference type="EMBL" id="SEH11281.1"/>
    </source>
</evidence>
<dbReference type="GO" id="GO:0008108">
    <property type="term" value="F:UDP-glucose:hexose-1-phosphate uridylyltransferase activity"/>
    <property type="evidence" value="ECO:0007669"/>
    <property type="project" value="InterPro"/>
</dbReference>
<dbReference type="InterPro" id="IPR001937">
    <property type="entry name" value="GalP_UDPtransf1"/>
</dbReference>
<accession>A0A1H6FKA1</accession>
<dbReference type="EMBL" id="FNWJ01000001">
    <property type="protein sequence ID" value="SEH11281.1"/>
    <property type="molecule type" value="Genomic_DNA"/>
</dbReference>
<name>A0A1H6FKA1_THEAL</name>
<keyword evidence="8" id="KW-1185">Reference proteome</keyword>
<gene>
    <name evidence="7" type="ORF">SAMN02745716_0717</name>
</gene>
<feature type="active site" description="Tele-UMP-histidine intermediate" evidence="4">
    <location>
        <position position="187"/>
    </location>
</feature>
<evidence type="ECO:0000256" key="4">
    <source>
        <dbReference type="PIRSR" id="PIRSR000808-1"/>
    </source>
</evidence>
<evidence type="ECO:0000313" key="8">
    <source>
        <dbReference type="Proteomes" id="UP000222056"/>
    </source>
</evidence>
<dbReference type="PANTHER" id="PTHR42763">
    <property type="entry name" value="ADP-GLUCOSE PHOSPHORYLASE"/>
    <property type="match status" value="1"/>
</dbReference>